<dbReference type="PROSITE" id="PS51725">
    <property type="entry name" value="ABM"/>
    <property type="match status" value="1"/>
</dbReference>
<proteinExistence type="predicted"/>
<dbReference type="Gene3D" id="3.30.70.100">
    <property type="match status" value="1"/>
</dbReference>
<dbReference type="InterPro" id="IPR007138">
    <property type="entry name" value="ABM_dom"/>
</dbReference>
<name>A0A427XSB1_9TREE</name>
<reference evidence="2 3" key="1">
    <citation type="submission" date="2018-11" db="EMBL/GenBank/DDBJ databases">
        <title>Genome sequence of Apiotrichum porosum DSM 27194.</title>
        <authorList>
            <person name="Aliyu H."/>
            <person name="Gorte O."/>
            <person name="Ochsenreither K."/>
        </authorList>
    </citation>
    <scope>NUCLEOTIDE SEQUENCE [LARGE SCALE GENOMIC DNA]</scope>
    <source>
        <strain evidence="2 3">DSM 27194</strain>
    </source>
</reference>
<dbReference type="OrthoDB" id="10011777at2759"/>
<evidence type="ECO:0000259" key="1">
    <source>
        <dbReference type="PROSITE" id="PS51725"/>
    </source>
</evidence>
<organism evidence="2 3">
    <name type="scientific">Apiotrichum porosum</name>
    <dbReference type="NCBI Taxonomy" id="105984"/>
    <lineage>
        <taxon>Eukaryota</taxon>
        <taxon>Fungi</taxon>
        <taxon>Dikarya</taxon>
        <taxon>Basidiomycota</taxon>
        <taxon>Agaricomycotina</taxon>
        <taxon>Tremellomycetes</taxon>
        <taxon>Trichosporonales</taxon>
        <taxon>Trichosporonaceae</taxon>
        <taxon>Apiotrichum</taxon>
    </lineage>
</organism>
<dbReference type="EMBL" id="RSCE01000006">
    <property type="protein sequence ID" value="RSH81693.1"/>
    <property type="molecule type" value="Genomic_DNA"/>
</dbReference>
<sequence>MSFVLIASMRALNKEAAEELIPLLKAVAARANSDEEAGTLRFEPVRDQKDPLNFVIMEEYASKQAVGVHAAGEAFKNLGRAGARLIEGGGKGIKLTTFDRLTAVPKSKL</sequence>
<accession>A0A427XSB1</accession>
<dbReference type="SUPFAM" id="SSF54909">
    <property type="entry name" value="Dimeric alpha+beta barrel"/>
    <property type="match status" value="1"/>
</dbReference>
<dbReference type="GeneID" id="39592422"/>
<dbReference type="STRING" id="105984.A0A427XSB1"/>
<dbReference type="Pfam" id="PF03992">
    <property type="entry name" value="ABM"/>
    <property type="match status" value="1"/>
</dbReference>
<evidence type="ECO:0000313" key="3">
    <source>
        <dbReference type="Proteomes" id="UP000279236"/>
    </source>
</evidence>
<evidence type="ECO:0000313" key="2">
    <source>
        <dbReference type="EMBL" id="RSH81693.1"/>
    </source>
</evidence>
<dbReference type="AlphaFoldDB" id="A0A427XSB1"/>
<dbReference type="InterPro" id="IPR011008">
    <property type="entry name" value="Dimeric_a/b-barrel"/>
</dbReference>
<dbReference type="RefSeq" id="XP_028476148.1">
    <property type="nucleotide sequence ID" value="XM_028623215.1"/>
</dbReference>
<feature type="domain" description="ABM" evidence="1">
    <location>
        <begin position="3"/>
        <end position="98"/>
    </location>
</feature>
<keyword evidence="3" id="KW-1185">Reference proteome</keyword>
<dbReference type="Proteomes" id="UP000279236">
    <property type="component" value="Unassembled WGS sequence"/>
</dbReference>
<gene>
    <name evidence="2" type="ORF">EHS24_007879</name>
</gene>
<protein>
    <recommendedName>
        <fullName evidence="1">ABM domain-containing protein</fullName>
    </recommendedName>
</protein>
<comment type="caution">
    <text evidence="2">The sequence shown here is derived from an EMBL/GenBank/DDBJ whole genome shotgun (WGS) entry which is preliminary data.</text>
</comment>